<comment type="function">
    <text evidence="2">Catalyzes the condensation of iminoaspartate with dihydroxyacetone phosphate to form quinolinate.</text>
</comment>
<dbReference type="InterPro" id="IPR036094">
    <property type="entry name" value="NadA_sf"/>
</dbReference>
<dbReference type="GO" id="GO:0046872">
    <property type="term" value="F:metal ion binding"/>
    <property type="evidence" value="ECO:0007669"/>
    <property type="project" value="UniProtKB-KW"/>
</dbReference>
<evidence type="ECO:0000256" key="4">
    <source>
        <dbReference type="ARBA" id="ARBA00012669"/>
    </source>
</evidence>
<dbReference type="AlphaFoldDB" id="U5MQV7"/>
<evidence type="ECO:0000313" key="15">
    <source>
        <dbReference type="Proteomes" id="UP000017118"/>
    </source>
</evidence>
<dbReference type="Gene3D" id="3.40.50.10800">
    <property type="entry name" value="NadA-like"/>
    <property type="match status" value="3"/>
</dbReference>
<dbReference type="NCBIfam" id="TIGR00550">
    <property type="entry name" value="nadA"/>
    <property type="match status" value="1"/>
</dbReference>
<dbReference type="FunFam" id="3.40.50.10800:FF:000001">
    <property type="entry name" value="Quinolinate synthase A"/>
    <property type="match status" value="1"/>
</dbReference>
<gene>
    <name evidence="14" type="primary">nadA</name>
    <name evidence="14" type="ORF">CLSA_c10490</name>
</gene>
<keyword evidence="8" id="KW-0479">Metal-binding</keyword>
<name>U5MQV7_CLOSA</name>
<keyword evidence="9" id="KW-0408">Iron</keyword>
<evidence type="ECO:0000256" key="2">
    <source>
        <dbReference type="ARBA" id="ARBA00003791"/>
    </source>
</evidence>
<keyword evidence="10" id="KW-0411">Iron-sulfur</keyword>
<dbReference type="EMBL" id="CP006721">
    <property type="protein sequence ID" value="AGX42056.1"/>
    <property type="molecule type" value="Genomic_DNA"/>
</dbReference>
<dbReference type="GO" id="GO:0034628">
    <property type="term" value="P:'de novo' NAD+ biosynthetic process from L-aspartate"/>
    <property type="evidence" value="ECO:0007669"/>
    <property type="project" value="TreeGrafter"/>
</dbReference>
<dbReference type="PANTHER" id="PTHR30573:SF0">
    <property type="entry name" value="QUINOLINATE SYNTHASE, CHLOROPLASTIC"/>
    <property type="match status" value="1"/>
</dbReference>
<dbReference type="SUPFAM" id="SSF142754">
    <property type="entry name" value="NadA-like"/>
    <property type="match status" value="1"/>
</dbReference>
<evidence type="ECO:0000256" key="6">
    <source>
        <dbReference type="ARBA" id="ARBA00022642"/>
    </source>
</evidence>
<evidence type="ECO:0000313" key="14">
    <source>
        <dbReference type="EMBL" id="AGX42056.1"/>
    </source>
</evidence>
<dbReference type="GO" id="GO:0008987">
    <property type="term" value="F:quinolinate synthetase A activity"/>
    <property type="evidence" value="ECO:0007669"/>
    <property type="project" value="UniProtKB-UniRule"/>
</dbReference>
<evidence type="ECO:0000256" key="12">
    <source>
        <dbReference type="ARBA" id="ARBA00073059"/>
    </source>
</evidence>
<dbReference type="Pfam" id="PF02445">
    <property type="entry name" value="NadA"/>
    <property type="match status" value="1"/>
</dbReference>
<evidence type="ECO:0000256" key="10">
    <source>
        <dbReference type="ARBA" id="ARBA00023014"/>
    </source>
</evidence>
<keyword evidence="6" id="KW-0662">Pyridine nucleotide biosynthesis</keyword>
<dbReference type="EC" id="2.5.1.72" evidence="4 13"/>
<dbReference type="Proteomes" id="UP000017118">
    <property type="component" value="Chromosome"/>
</dbReference>
<dbReference type="GO" id="GO:0005829">
    <property type="term" value="C:cytosol"/>
    <property type="evidence" value="ECO:0007669"/>
    <property type="project" value="TreeGrafter"/>
</dbReference>
<dbReference type="GO" id="GO:0051539">
    <property type="term" value="F:4 iron, 4 sulfur cluster binding"/>
    <property type="evidence" value="ECO:0007669"/>
    <property type="project" value="UniProtKB-KW"/>
</dbReference>
<accession>U5MQV7</accession>
<organism evidence="14 15">
    <name type="scientific">Clostridium saccharobutylicum DSM 13864</name>
    <dbReference type="NCBI Taxonomy" id="1345695"/>
    <lineage>
        <taxon>Bacteria</taxon>
        <taxon>Bacillati</taxon>
        <taxon>Bacillota</taxon>
        <taxon>Clostridia</taxon>
        <taxon>Eubacteriales</taxon>
        <taxon>Clostridiaceae</taxon>
        <taxon>Clostridium</taxon>
    </lineage>
</organism>
<evidence type="ECO:0000256" key="13">
    <source>
        <dbReference type="NCBIfam" id="TIGR00550"/>
    </source>
</evidence>
<dbReference type="InterPro" id="IPR003473">
    <property type="entry name" value="NadA"/>
</dbReference>
<protein>
    <recommendedName>
        <fullName evidence="12 13">Quinolinate synthase</fullName>
        <ecNumber evidence="4 13">2.5.1.72</ecNumber>
    </recommendedName>
</protein>
<sequence length="342" mass="38648">MLKIKMQGDIIVFTGVYTLKNLRRGVNMGTDLIQKILKLKKEKNAVILAHYYQPAIIQELADFVGDSYYLSEIARDCKEEVIMFCGVRFMAESAKILSPQKTVLMPCASAGCSMADMASGKALLELKEKYPEAYVVCYINSTCNVKAHCDVAVTSSSALKILKNIPNKQIMFLPDRNLGEYVSEFFKEKEFILWDGFCRCHNKISKDDILKVKQEHNNAKVLVHPECPKEIRDMADYVGSTSGIINYATNDDGSEFIIGTEEGILHELTKKNPNKKFFIPGDRICCQDMKKTTLENLYDALLNMKNEMILDEDIRIKALKSLENMHLLGSAEATVILESEVR</sequence>
<dbReference type="PANTHER" id="PTHR30573">
    <property type="entry name" value="QUINOLINATE SYNTHETASE A"/>
    <property type="match status" value="1"/>
</dbReference>
<keyword evidence="5" id="KW-0004">4Fe-4S</keyword>
<reference evidence="14 15" key="1">
    <citation type="journal article" date="2013" name="Genome Announc.">
        <title>Complete Genome Sequence of the Solvent Producer Clostridium saccharobutylicum NCP262 (DSM 13864).</title>
        <authorList>
            <person name="Poehlein A."/>
            <person name="Hartwich K."/>
            <person name="Krabben P."/>
            <person name="Ehrenreich A."/>
            <person name="Liebl W."/>
            <person name="Durre P."/>
            <person name="Gottschalk G."/>
            <person name="Daniel R."/>
        </authorList>
    </citation>
    <scope>NUCLEOTIDE SEQUENCE [LARGE SCALE GENOMIC DNA]</scope>
    <source>
        <strain evidence="14">DSM 13864</strain>
    </source>
</reference>
<evidence type="ECO:0000256" key="7">
    <source>
        <dbReference type="ARBA" id="ARBA00022679"/>
    </source>
</evidence>
<evidence type="ECO:0000256" key="11">
    <source>
        <dbReference type="ARBA" id="ARBA00050125"/>
    </source>
</evidence>
<comment type="catalytic activity">
    <reaction evidence="11">
        <text>iminosuccinate + dihydroxyacetone phosphate = quinolinate + phosphate + 2 H2O + H(+)</text>
        <dbReference type="Rhea" id="RHEA:25888"/>
        <dbReference type="ChEBI" id="CHEBI:15377"/>
        <dbReference type="ChEBI" id="CHEBI:15378"/>
        <dbReference type="ChEBI" id="CHEBI:29959"/>
        <dbReference type="ChEBI" id="CHEBI:43474"/>
        <dbReference type="ChEBI" id="CHEBI:57642"/>
        <dbReference type="ChEBI" id="CHEBI:77875"/>
        <dbReference type="EC" id="2.5.1.72"/>
    </reaction>
    <physiologicalReaction direction="left-to-right" evidence="11">
        <dbReference type="Rhea" id="RHEA:25889"/>
    </physiologicalReaction>
</comment>
<keyword evidence="15" id="KW-1185">Reference proteome</keyword>
<comment type="pathway">
    <text evidence="3">Cofactor biosynthesis; NAD(+) biosynthesis; quinolinate from iminoaspartate: step 1/1.</text>
</comment>
<evidence type="ECO:0000256" key="9">
    <source>
        <dbReference type="ARBA" id="ARBA00023004"/>
    </source>
</evidence>
<dbReference type="NCBIfam" id="NF006878">
    <property type="entry name" value="PRK09375.1-2"/>
    <property type="match status" value="1"/>
</dbReference>
<dbReference type="PATRIC" id="fig|1345695.3.peg.994"/>
<keyword evidence="7 14" id="KW-0808">Transferase</keyword>
<evidence type="ECO:0000256" key="1">
    <source>
        <dbReference type="ARBA" id="ARBA00001966"/>
    </source>
</evidence>
<evidence type="ECO:0000256" key="8">
    <source>
        <dbReference type="ARBA" id="ARBA00022723"/>
    </source>
</evidence>
<proteinExistence type="predicted"/>
<evidence type="ECO:0000256" key="3">
    <source>
        <dbReference type="ARBA" id="ARBA00005065"/>
    </source>
</evidence>
<evidence type="ECO:0000256" key="5">
    <source>
        <dbReference type="ARBA" id="ARBA00022485"/>
    </source>
</evidence>
<dbReference type="UniPathway" id="UPA00253">
    <property type="reaction ID" value="UER00327"/>
</dbReference>
<dbReference type="HOGENOM" id="CLU_047382_0_0_9"/>
<comment type="cofactor">
    <cofactor evidence="1">
        <name>[4Fe-4S] cluster</name>
        <dbReference type="ChEBI" id="CHEBI:49883"/>
    </cofactor>
</comment>
<dbReference type="eggNOG" id="COG0379">
    <property type="taxonomic scope" value="Bacteria"/>
</dbReference>
<dbReference type="KEGG" id="csb:CLSA_c10490"/>